<sequence length="212" mass="24105">MLFLRLEKKSPKSGKAGKVEERGCKELLFPEMELDKLSEDQELILSIPVLALEEMEPEKRPGCCIYKVPQELCKFRKSALLEICPFLNMSWLLSCFPCFKCLEIMQPVLELKSFIIGDETNCVVRNLMALEPCHYPWEAYVCNYIVLLDHLINTIANVDLLVEKNVLVNWLGNNKAVATLINGLCQQILELNNLIVRVMNLDGSLRIASCTA</sequence>
<proteinExistence type="predicted"/>
<dbReference type="PANTHER" id="PTHR31170:SF9">
    <property type="entry name" value="PROTEIN, PUTATIVE (DUF247)-RELATED"/>
    <property type="match status" value="1"/>
</dbReference>
<dbReference type="InterPro" id="IPR004158">
    <property type="entry name" value="DUF247_pln"/>
</dbReference>
<organism evidence="1 2">
    <name type="scientific">Lithocarpus litseifolius</name>
    <dbReference type="NCBI Taxonomy" id="425828"/>
    <lineage>
        <taxon>Eukaryota</taxon>
        <taxon>Viridiplantae</taxon>
        <taxon>Streptophyta</taxon>
        <taxon>Embryophyta</taxon>
        <taxon>Tracheophyta</taxon>
        <taxon>Spermatophyta</taxon>
        <taxon>Magnoliopsida</taxon>
        <taxon>eudicotyledons</taxon>
        <taxon>Gunneridae</taxon>
        <taxon>Pentapetalae</taxon>
        <taxon>rosids</taxon>
        <taxon>fabids</taxon>
        <taxon>Fagales</taxon>
        <taxon>Fagaceae</taxon>
        <taxon>Lithocarpus</taxon>
    </lineage>
</organism>
<evidence type="ECO:0000313" key="1">
    <source>
        <dbReference type="EMBL" id="KAL0007621.1"/>
    </source>
</evidence>
<dbReference type="Pfam" id="PF03140">
    <property type="entry name" value="DUF247"/>
    <property type="match status" value="1"/>
</dbReference>
<dbReference type="PANTHER" id="PTHR31170">
    <property type="entry name" value="BNAC04G53230D PROTEIN"/>
    <property type="match status" value="1"/>
</dbReference>
<reference evidence="1 2" key="1">
    <citation type="submission" date="2024-01" db="EMBL/GenBank/DDBJ databases">
        <title>A telomere-to-telomere, gap-free genome of sweet tea (Lithocarpus litseifolius).</title>
        <authorList>
            <person name="Zhou J."/>
        </authorList>
    </citation>
    <scope>NUCLEOTIDE SEQUENCE [LARGE SCALE GENOMIC DNA]</scope>
    <source>
        <strain evidence="1">Zhou-2022a</strain>
        <tissue evidence="1">Leaf</tissue>
    </source>
</reference>
<accession>A0AAW2DEU1</accession>
<evidence type="ECO:0000313" key="2">
    <source>
        <dbReference type="Proteomes" id="UP001459277"/>
    </source>
</evidence>
<name>A0AAW2DEU1_9ROSI</name>
<dbReference type="AlphaFoldDB" id="A0AAW2DEU1"/>
<comment type="caution">
    <text evidence="1">The sequence shown here is derived from an EMBL/GenBank/DDBJ whole genome shotgun (WGS) entry which is preliminary data.</text>
</comment>
<dbReference type="EMBL" id="JAZDWU010000003">
    <property type="protein sequence ID" value="KAL0007621.1"/>
    <property type="molecule type" value="Genomic_DNA"/>
</dbReference>
<gene>
    <name evidence="1" type="ORF">SO802_009123</name>
</gene>
<dbReference type="Proteomes" id="UP001459277">
    <property type="component" value="Unassembled WGS sequence"/>
</dbReference>
<keyword evidence="2" id="KW-1185">Reference proteome</keyword>
<protein>
    <submittedName>
        <fullName evidence="1">Uncharacterized protein</fullName>
    </submittedName>
</protein>